<accession>A0A8J7FRI7</accession>
<evidence type="ECO:0000313" key="2">
    <source>
        <dbReference type="EMBL" id="MBE9398682.1"/>
    </source>
</evidence>
<keyword evidence="3" id="KW-1185">Reference proteome</keyword>
<keyword evidence="1" id="KW-1133">Transmembrane helix</keyword>
<comment type="caution">
    <text evidence="2">The sequence shown here is derived from an EMBL/GenBank/DDBJ whole genome shotgun (WGS) entry which is preliminary data.</text>
</comment>
<evidence type="ECO:0000256" key="1">
    <source>
        <dbReference type="SAM" id="Phobius"/>
    </source>
</evidence>
<keyword evidence="1" id="KW-0812">Transmembrane</keyword>
<feature type="transmembrane region" description="Helical" evidence="1">
    <location>
        <begin position="20"/>
        <end position="40"/>
    </location>
</feature>
<sequence>MSWLFPIEKRDLPGRRWLSIGLRTLHLIGIAGLAGAYLFHLPHSEWSGYLWLAVISGSLMACIAVYVDGIWLLQLRGHAIFLKLFLLSSVFWLFDEPQSGIYLLVILISGIVSHAPGKVRYYSLWHRKVLTKADLINKNCGES</sequence>
<feature type="transmembrane region" description="Helical" evidence="1">
    <location>
        <begin position="100"/>
        <end position="117"/>
    </location>
</feature>
<dbReference type="RefSeq" id="WP_193954377.1">
    <property type="nucleotide sequence ID" value="NZ_JADEYS010000017.1"/>
</dbReference>
<protein>
    <submittedName>
        <fullName evidence="2">Uncharacterized protein</fullName>
    </submittedName>
</protein>
<proteinExistence type="predicted"/>
<keyword evidence="1" id="KW-0472">Membrane</keyword>
<dbReference type="AlphaFoldDB" id="A0A8J7FRI7"/>
<name>A0A8J7FRI7_9GAMM</name>
<reference evidence="2" key="1">
    <citation type="submission" date="2020-10" db="EMBL/GenBank/DDBJ databases">
        <title>Bacterium isolated from coastal waters sediment.</title>
        <authorList>
            <person name="Chen R.-J."/>
            <person name="Lu D.-C."/>
            <person name="Zhu K.-L."/>
            <person name="Du Z.-J."/>
        </authorList>
    </citation>
    <scope>NUCLEOTIDE SEQUENCE</scope>
    <source>
        <strain evidence="2">N1Y112</strain>
    </source>
</reference>
<feature type="transmembrane region" description="Helical" evidence="1">
    <location>
        <begin position="46"/>
        <end position="67"/>
    </location>
</feature>
<dbReference type="Proteomes" id="UP000640333">
    <property type="component" value="Unassembled WGS sequence"/>
</dbReference>
<organism evidence="2 3">
    <name type="scientific">Pontibacterium sinense</name>
    <dbReference type="NCBI Taxonomy" id="2781979"/>
    <lineage>
        <taxon>Bacteria</taxon>
        <taxon>Pseudomonadati</taxon>
        <taxon>Pseudomonadota</taxon>
        <taxon>Gammaproteobacteria</taxon>
        <taxon>Oceanospirillales</taxon>
        <taxon>Oceanospirillaceae</taxon>
        <taxon>Pontibacterium</taxon>
    </lineage>
</organism>
<dbReference type="EMBL" id="JADEYS010000017">
    <property type="protein sequence ID" value="MBE9398682.1"/>
    <property type="molecule type" value="Genomic_DNA"/>
</dbReference>
<evidence type="ECO:0000313" key="3">
    <source>
        <dbReference type="Proteomes" id="UP000640333"/>
    </source>
</evidence>
<gene>
    <name evidence="2" type="ORF">IOQ59_15595</name>
</gene>